<sequence>MTATATNVFFNNENINYNNSNNNSNDNNTNIDAVAAAVMWNPSMKPNEINKKIMYIIDPDDFIDTLTITPYTVFEYGGVFVKISGLRLYMLLTMPTTTAPSVAASAVSSPLKRSKRNVCMRNCDNGSKQNFVDTLTSNVDVPPCIKKILCDLGKNARGGMHRKRFIFNCYILNVVSCTKCSNKCMLTALTHFYCGDSKCTNEVMRLMYKSQDVYKPPNCEKMKTVDKLCANNGGKCKGLNMICNF</sequence>
<keyword evidence="2" id="KW-1185">Reference proteome</keyword>
<accession>A0A172WZK4</accession>
<dbReference type="Pfam" id="PF03041">
    <property type="entry name" value="Baculo_LEF-2"/>
    <property type="match status" value="1"/>
</dbReference>
<evidence type="ECO:0000313" key="2">
    <source>
        <dbReference type="Proteomes" id="UP000203996"/>
    </source>
</evidence>
<protein>
    <submittedName>
        <fullName evidence="1">ORF-130</fullName>
    </submittedName>
</protein>
<dbReference type="RefSeq" id="YP_009255387.1">
    <property type="nucleotide sequence ID" value="NC_030240.1"/>
</dbReference>
<dbReference type="Proteomes" id="UP000203996">
    <property type="component" value="Segment"/>
</dbReference>
<reference evidence="1 2" key="1">
    <citation type="journal article" date="2016" name="PLoS ONE">
        <title>Genome Sequencing and Analysis of Catopsilia pomona nucleopolyhedrovirus: A Distinct Species in Group I Alphabaculovirus.</title>
        <authorList>
            <person name="Wang J."/>
            <person name="Zhu Z."/>
            <person name="Zhang L."/>
            <person name="Hou D."/>
            <person name="Wang M."/>
            <person name="Arif B."/>
            <person name="Kou Z."/>
            <person name="Wang H."/>
            <person name="Deng F."/>
            <person name="Hu Z."/>
        </authorList>
    </citation>
    <scope>NUCLEOTIDE SEQUENCE [LARGE SCALE GENOMIC DNA]</scope>
    <source>
        <strain evidence="1">416</strain>
    </source>
</reference>
<dbReference type="EMBL" id="KU565883">
    <property type="protein sequence ID" value="ANF29778.1"/>
    <property type="molecule type" value="Genomic_DNA"/>
</dbReference>
<organism evidence="1 2">
    <name type="scientific">Catopsilia pomona nucleopolyhedrovirus</name>
    <dbReference type="NCBI Taxonomy" id="1850906"/>
    <lineage>
        <taxon>Viruses</taxon>
        <taxon>Viruses incertae sedis</taxon>
        <taxon>Naldaviricetes</taxon>
        <taxon>Lefavirales</taxon>
        <taxon>Baculoviridae</taxon>
        <taxon>Alphabaculovirus</taxon>
        <taxon>Alphabaculovirus capomonae</taxon>
    </lineage>
</organism>
<dbReference type="GeneID" id="27924354"/>
<evidence type="ECO:0000313" key="1">
    <source>
        <dbReference type="EMBL" id="ANF29778.1"/>
    </source>
</evidence>
<proteinExistence type="predicted"/>
<dbReference type="KEGG" id="vg:27924354"/>
<name>A0A172WZK4_9ABAC</name>
<gene>
    <name evidence="1" type="primary">lef2</name>
    <name evidence="1" type="ORF">CapoNPV_130</name>
</gene>
<dbReference type="InterPro" id="IPR004283">
    <property type="entry name" value="Lef-2"/>
</dbReference>
<dbReference type="OrthoDB" id="19212at10239"/>
<dbReference type="GO" id="GO:0019083">
    <property type="term" value="P:viral transcription"/>
    <property type="evidence" value="ECO:0007669"/>
    <property type="project" value="InterPro"/>
</dbReference>